<dbReference type="GO" id="GO:0043165">
    <property type="term" value="P:Gram-negative-bacterium-type cell outer membrane assembly"/>
    <property type="evidence" value="ECO:0007669"/>
    <property type="project" value="TreeGrafter"/>
</dbReference>
<dbReference type="Proteomes" id="UP000054698">
    <property type="component" value="Unassembled WGS sequence"/>
</dbReference>
<dbReference type="PATRIC" id="fig|453.4.peg.2705"/>
<evidence type="ECO:0000313" key="7">
    <source>
        <dbReference type="EMBL" id="STX37231.1"/>
    </source>
</evidence>
<dbReference type="AlphaFoldDB" id="A0A0W0THX4"/>
<keyword evidence="3" id="KW-0998">Cell outer membrane</keyword>
<accession>A0A0W0THX4</accession>
<evidence type="ECO:0000313" key="9">
    <source>
        <dbReference type="Proteomes" id="UP000251942"/>
    </source>
</evidence>
<protein>
    <submittedName>
        <fullName evidence="5 6">Small protein A</fullName>
    </submittedName>
</protein>
<name>A0A0W0THX4_9GAMM</name>
<dbReference type="OrthoDB" id="9808250at2"/>
<dbReference type="Gene3D" id="3.30.1450.10">
    <property type="match status" value="1"/>
</dbReference>
<evidence type="ECO:0000313" key="6">
    <source>
        <dbReference type="EMBL" id="SPX60400.1"/>
    </source>
</evidence>
<dbReference type="EMBL" id="LNYB01000085">
    <property type="protein sequence ID" value="KTC94805.1"/>
    <property type="molecule type" value="Genomic_DNA"/>
</dbReference>
<evidence type="ECO:0000313" key="5">
    <source>
        <dbReference type="EMBL" id="KTC94805.1"/>
    </source>
</evidence>
<evidence type="ECO:0000259" key="4">
    <source>
        <dbReference type="Pfam" id="PF04355"/>
    </source>
</evidence>
<dbReference type="InterPro" id="IPR007450">
    <property type="entry name" value="BamE_dom"/>
</dbReference>
<evidence type="ECO:0000313" key="8">
    <source>
        <dbReference type="Proteomes" id="UP000054698"/>
    </source>
</evidence>
<keyword evidence="1" id="KW-0732">Signal</keyword>
<evidence type="ECO:0000256" key="1">
    <source>
        <dbReference type="ARBA" id="ARBA00022729"/>
    </source>
</evidence>
<dbReference type="Pfam" id="PF04355">
    <property type="entry name" value="BamE"/>
    <property type="match status" value="1"/>
</dbReference>
<dbReference type="EMBL" id="UGNY01000001">
    <property type="protein sequence ID" value="STX37231.1"/>
    <property type="molecule type" value="Genomic_DNA"/>
</dbReference>
<organism evidence="5 8">
    <name type="scientific">Legionella feeleii</name>
    <dbReference type="NCBI Taxonomy" id="453"/>
    <lineage>
        <taxon>Bacteria</taxon>
        <taxon>Pseudomonadati</taxon>
        <taxon>Pseudomonadota</taxon>
        <taxon>Gammaproteobacteria</taxon>
        <taxon>Legionellales</taxon>
        <taxon>Legionellaceae</taxon>
        <taxon>Legionella</taxon>
    </lineage>
</organism>
<dbReference type="GO" id="GO:1990063">
    <property type="term" value="C:Bam protein complex"/>
    <property type="evidence" value="ECO:0007669"/>
    <property type="project" value="TreeGrafter"/>
</dbReference>
<reference evidence="9 10" key="2">
    <citation type="submission" date="2018-06" db="EMBL/GenBank/DDBJ databases">
        <authorList>
            <consortium name="Pathogen Informatics"/>
            <person name="Doyle S."/>
        </authorList>
    </citation>
    <scope>NUCLEOTIDE SEQUENCE [LARGE SCALE GENOMIC DNA]</scope>
    <source>
        <strain evidence="7 10">NCTC11978</strain>
        <strain evidence="6 9">NCTC12022</strain>
    </source>
</reference>
<keyword evidence="2" id="KW-0472">Membrane</keyword>
<dbReference type="PANTHER" id="PTHR37482">
    <property type="entry name" value="OUTER MEMBRANE PROTEIN ASSEMBLY FACTOR BAME"/>
    <property type="match status" value="1"/>
</dbReference>
<dbReference type="Proteomes" id="UP000251942">
    <property type="component" value="Unassembled WGS sequence"/>
</dbReference>
<dbReference type="InterPro" id="IPR037873">
    <property type="entry name" value="BamE-like"/>
</dbReference>
<dbReference type="GO" id="GO:0030674">
    <property type="term" value="F:protein-macromolecule adaptor activity"/>
    <property type="evidence" value="ECO:0007669"/>
    <property type="project" value="TreeGrafter"/>
</dbReference>
<evidence type="ECO:0000256" key="2">
    <source>
        <dbReference type="ARBA" id="ARBA00023136"/>
    </source>
</evidence>
<dbReference type="GO" id="GO:0051205">
    <property type="term" value="P:protein insertion into membrane"/>
    <property type="evidence" value="ECO:0007669"/>
    <property type="project" value="TreeGrafter"/>
</dbReference>
<reference evidence="5 8" key="1">
    <citation type="submission" date="2015-11" db="EMBL/GenBank/DDBJ databases">
        <title>Genomic analysis of 38 Legionella species identifies large and diverse effector repertoires.</title>
        <authorList>
            <person name="Burstein D."/>
            <person name="Amaro F."/>
            <person name="Zusman T."/>
            <person name="Lifshitz Z."/>
            <person name="Cohen O."/>
            <person name="Gilbert J.A."/>
            <person name="Pupko T."/>
            <person name="Shuman H.A."/>
            <person name="Segal G."/>
        </authorList>
    </citation>
    <scope>NUCLEOTIDE SEQUENCE [LARGE SCALE GENOMIC DNA]</scope>
    <source>
        <strain evidence="5 8">WO-44C</strain>
    </source>
</reference>
<dbReference type="Proteomes" id="UP000254033">
    <property type="component" value="Unassembled WGS sequence"/>
</dbReference>
<evidence type="ECO:0000256" key="3">
    <source>
        <dbReference type="ARBA" id="ARBA00023237"/>
    </source>
</evidence>
<proteinExistence type="predicted"/>
<sequence>MRIRTILISIALTLTLTHCADYDFSRRIVQQGNLLPQSKVERLRLGMSKHDVAILMGTSLLSPTFNNERWDYAYTWRKGGNALRVRNLSLYFSHGVLSRIEHHP</sequence>
<dbReference type="EMBL" id="UASS01000009">
    <property type="protein sequence ID" value="SPX60400.1"/>
    <property type="molecule type" value="Genomic_DNA"/>
</dbReference>
<gene>
    <name evidence="5" type="primary">smpA</name>
    <name evidence="5" type="ORF">Lfee_2469</name>
    <name evidence="7" type="ORF">NCTC11978_00392</name>
    <name evidence="6" type="ORF">NCTC12022_01124</name>
</gene>
<dbReference type="PANTHER" id="PTHR37482:SF1">
    <property type="entry name" value="OUTER MEMBRANE PROTEIN ASSEMBLY FACTOR BAME"/>
    <property type="match status" value="1"/>
</dbReference>
<dbReference type="STRING" id="453.Lfee_2469"/>
<evidence type="ECO:0000313" key="10">
    <source>
        <dbReference type="Proteomes" id="UP000254033"/>
    </source>
</evidence>
<dbReference type="InterPro" id="IPR026592">
    <property type="entry name" value="BamE"/>
</dbReference>
<keyword evidence="8" id="KW-1185">Reference proteome</keyword>
<feature type="domain" description="Outer membrane protein assembly factor BamE" evidence="4">
    <location>
        <begin position="32"/>
        <end position="100"/>
    </location>
</feature>